<dbReference type="EMBL" id="SRRQ01000014">
    <property type="protein sequence ID" value="TWW10367.1"/>
    <property type="molecule type" value="Genomic_DNA"/>
</dbReference>
<name>A0A2C8ERF8_9LACO</name>
<dbReference type="AlphaFoldDB" id="A0A2C8ERF8"/>
<gene>
    <name evidence="1" type="ORF">LABALGLTS371_14380</name>
</gene>
<proteinExistence type="predicted"/>
<dbReference type="Pfam" id="PF08951">
    <property type="entry name" value="EntA_Immun"/>
    <property type="match status" value="1"/>
</dbReference>
<dbReference type="Gene3D" id="1.20.1440.140">
    <property type="match status" value="1"/>
</dbReference>
<dbReference type="Proteomes" id="UP000321659">
    <property type="component" value="Unassembled WGS sequence"/>
</dbReference>
<dbReference type="InterPro" id="IPR053739">
    <property type="entry name" value="Bact_Immunity_Domain_sf"/>
</dbReference>
<organism evidence="1 2">
    <name type="scientific">Dellaglioa algida</name>
    <dbReference type="NCBI Taxonomy" id="105612"/>
    <lineage>
        <taxon>Bacteria</taxon>
        <taxon>Bacillati</taxon>
        <taxon>Bacillota</taxon>
        <taxon>Bacilli</taxon>
        <taxon>Lactobacillales</taxon>
        <taxon>Lactobacillaceae</taxon>
        <taxon>Dellaglioa</taxon>
    </lineage>
</organism>
<sequence length="98" mass="11042">MGLLKWFSGGSDRSTEAVNLISDLLNELTIGSRNDSLVATLTEYKNELTKKESSVPFILSRMNISISNTIKNNKITLTQEQTNKLNQLRSLSNIRYGY</sequence>
<dbReference type="RefSeq" id="WP_112251227.1">
    <property type="nucleotide sequence ID" value="NZ_CBCRTS010000008.1"/>
</dbReference>
<accession>A0A2C8ERF8</accession>
<dbReference type="InterPro" id="IPR015046">
    <property type="entry name" value="LciA_Immunity-like"/>
</dbReference>
<evidence type="ECO:0000313" key="2">
    <source>
        <dbReference type="Proteomes" id="UP000321659"/>
    </source>
</evidence>
<reference evidence="1 2" key="1">
    <citation type="submission" date="2019-04" db="EMBL/GenBank/DDBJ databases">
        <title>In vitro growth and metabolic characteristics of meat-borne Lactobacillus algidus strains.</title>
        <authorList>
            <person name="Sade E."/>
            <person name="Per J."/>
            <person name="Tytti H."/>
            <person name="Johanna B.K."/>
        </authorList>
    </citation>
    <scope>NUCLEOTIDE SEQUENCE [LARGE SCALE GENOMIC DNA]</scope>
    <source>
        <strain evidence="1 2">LTS37-1</strain>
    </source>
</reference>
<dbReference type="GeneID" id="83549131"/>
<dbReference type="GO" id="GO:0030153">
    <property type="term" value="P:bacteriocin immunity"/>
    <property type="evidence" value="ECO:0007669"/>
    <property type="project" value="InterPro"/>
</dbReference>
<evidence type="ECO:0000313" key="1">
    <source>
        <dbReference type="EMBL" id="TWW10367.1"/>
    </source>
</evidence>
<protein>
    <submittedName>
        <fullName evidence="1">XRE family transcriptional regulator</fullName>
    </submittedName>
</protein>
<comment type="caution">
    <text evidence="1">The sequence shown here is derived from an EMBL/GenBank/DDBJ whole genome shotgun (WGS) entry which is preliminary data.</text>
</comment>